<dbReference type="GeneID" id="108736066"/>
<name>A0A1W4WIU2_AGRPL</name>
<dbReference type="InterPro" id="IPR000980">
    <property type="entry name" value="SH2"/>
</dbReference>
<dbReference type="PANTHER" id="PTHR14098:SF14">
    <property type="entry name" value="SH2 DOMAIN-CONTAINING PROTEIN"/>
    <property type="match status" value="1"/>
</dbReference>
<gene>
    <name evidence="6" type="primary">LOC108736066</name>
</gene>
<evidence type="ECO:0000256" key="2">
    <source>
        <dbReference type="PROSITE-ProRule" id="PRU00191"/>
    </source>
</evidence>
<dbReference type="InterPro" id="IPR036860">
    <property type="entry name" value="SH2_dom_sf"/>
</dbReference>
<dbReference type="GO" id="GO:0007169">
    <property type="term" value="P:cell surface receptor protein tyrosine kinase signaling pathway"/>
    <property type="evidence" value="ECO:0007669"/>
    <property type="project" value="TreeGrafter"/>
</dbReference>
<evidence type="ECO:0000259" key="4">
    <source>
        <dbReference type="PROSITE" id="PS50001"/>
    </source>
</evidence>
<dbReference type="FunCoup" id="A0A1W4WIU2">
    <property type="interactions" value="1"/>
</dbReference>
<protein>
    <submittedName>
        <fullName evidence="6">Uncharacterized protein LOC108736066</fullName>
    </submittedName>
</protein>
<evidence type="ECO:0000313" key="5">
    <source>
        <dbReference type="Proteomes" id="UP000192223"/>
    </source>
</evidence>
<dbReference type="InParanoid" id="A0A1W4WIU2"/>
<dbReference type="SUPFAM" id="SSF55550">
    <property type="entry name" value="SH2 domain"/>
    <property type="match status" value="1"/>
</dbReference>
<accession>A0A1W4WIU2</accession>
<dbReference type="PANTHER" id="PTHR14098">
    <property type="entry name" value="SH2 DOMAIN CONTAINING PROTEIN"/>
    <property type="match status" value="1"/>
</dbReference>
<evidence type="ECO:0000256" key="1">
    <source>
        <dbReference type="ARBA" id="ARBA00022999"/>
    </source>
</evidence>
<keyword evidence="5" id="KW-1185">Reference proteome</keyword>
<keyword evidence="3" id="KW-0732">Signal</keyword>
<dbReference type="SMART" id="SM00252">
    <property type="entry name" value="SH2"/>
    <property type="match status" value="1"/>
</dbReference>
<dbReference type="GO" id="GO:0005737">
    <property type="term" value="C:cytoplasm"/>
    <property type="evidence" value="ECO:0007669"/>
    <property type="project" value="UniProtKB-ARBA"/>
</dbReference>
<feature type="signal peptide" evidence="3">
    <location>
        <begin position="1"/>
        <end position="18"/>
    </location>
</feature>
<dbReference type="CDD" id="cd00173">
    <property type="entry name" value="SH2"/>
    <property type="match status" value="1"/>
</dbReference>
<evidence type="ECO:0000256" key="3">
    <source>
        <dbReference type="SAM" id="SignalP"/>
    </source>
</evidence>
<dbReference type="Proteomes" id="UP000192223">
    <property type="component" value="Unplaced"/>
</dbReference>
<dbReference type="KEGG" id="apln:108736066"/>
<dbReference type="Gene3D" id="3.30.505.10">
    <property type="entry name" value="SH2 domain"/>
    <property type="match status" value="1"/>
</dbReference>
<dbReference type="AlphaFoldDB" id="A0A1W4WIU2"/>
<keyword evidence="1 2" id="KW-0727">SH2 domain</keyword>
<dbReference type="InterPro" id="IPR051751">
    <property type="entry name" value="Immunoreceptor_sig_adapters"/>
</dbReference>
<dbReference type="PROSITE" id="PS50001">
    <property type="entry name" value="SH2"/>
    <property type="match status" value="1"/>
</dbReference>
<dbReference type="RefSeq" id="XP_018323849.1">
    <property type="nucleotide sequence ID" value="XM_018468347.1"/>
</dbReference>
<sequence length="169" mass="19672">MCWCLKVFFRVCANLTCRLCSFIVHQLYKICCVCWCPNFTSTSSSNRYESNRNSENNCEAIFHESFYQDVDRNTAEKLLYKKQDGTFIIRPTHIANCVAILSVIQNDRIFHLTIRRRRDGKLSLGNEKINERCFGSLNELINFYISNYLMLQSTDATKAHTLLLPFLGC</sequence>
<feature type="chain" id="PRO_5010694481" evidence="3">
    <location>
        <begin position="19"/>
        <end position="169"/>
    </location>
</feature>
<feature type="domain" description="SH2" evidence="4">
    <location>
        <begin position="65"/>
        <end position="166"/>
    </location>
</feature>
<dbReference type="GO" id="GO:0035556">
    <property type="term" value="P:intracellular signal transduction"/>
    <property type="evidence" value="ECO:0007669"/>
    <property type="project" value="TreeGrafter"/>
</dbReference>
<proteinExistence type="predicted"/>
<reference evidence="6" key="1">
    <citation type="submission" date="2025-08" db="UniProtKB">
        <authorList>
            <consortium name="RefSeq"/>
        </authorList>
    </citation>
    <scope>IDENTIFICATION</scope>
    <source>
        <tissue evidence="6">Entire body</tissue>
    </source>
</reference>
<organism evidence="5 6">
    <name type="scientific">Agrilus planipennis</name>
    <name type="common">Emerald ash borer</name>
    <name type="synonym">Agrilus marcopoli</name>
    <dbReference type="NCBI Taxonomy" id="224129"/>
    <lineage>
        <taxon>Eukaryota</taxon>
        <taxon>Metazoa</taxon>
        <taxon>Ecdysozoa</taxon>
        <taxon>Arthropoda</taxon>
        <taxon>Hexapoda</taxon>
        <taxon>Insecta</taxon>
        <taxon>Pterygota</taxon>
        <taxon>Neoptera</taxon>
        <taxon>Endopterygota</taxon>
        <taxon>Coleoptera</taxon>
        <taxon>Polyphaga</taxon>
        <taxon>Elateriformia</taxon>
        <taxon>Buprestoidea</taxon>
        <taxon>Buprestidae</taxon>
        <taxon>Agrilinae</taxon>
        <taxon>Agrilus</taxon>
    </lineage>
</organism>
<dbReference type="Pfam" id="PF00017">
    <property type="entry name" value="SH2"/>
    <property type="match status" value="1"/>
</dbReference>
<dbReference type="OrthoDB" id="10044490at2759"/>
<evidence type="ECO:0000313" key="6">
    <source>
        <dbReference type="RefSeq" id="XP_018323849.1"/>
    </source>
</evidence>
<dbReference type="STRING" id="224129.A0A1W4WIU2"/>